<proteinExistence type="inferred from homology"/>
<dbReference type="PROSITE" id="PS51194">
    <property type="entry name" value="HELICASE_CTER"/>
    <property type="match status" value="1"/>
</dbReference>
<dbReference type="Pfam" id="PF00271">
    <property type="entry name" value="Helicase_C"/>
    <property type="match status" value="1"/>
</dbReference>
<evidence type="ECO:0000259" key="10">
    <source>
        <dbReference type="PROSITE" id="PS51192"/>
    </source>
</evidence>
<evidence type="ECO:0000256" key="4">
    <source>
        <dbReference type="ARBA" id="ARBA00022806"/>
    </source>
</evidence>
<evidence type="ECO:0000256" key="9">
    <source>
        <dbReference type="SAM" id="MobiDB-lite"/>
    </source>
</evidence>
<dbReference type="PROSITE" id="PS51192">
    <property type="entry name" value="HELICASE_ATP_BIND_1"/>
    <property type="match status" value="1"/>
</dbReference>
<dbReference type="Pfam" id="PF00270">
    <property type="entry name" value="DEAD"/>
    <property type="match status" value="1"/>
</dbReference>
<dbReference type="PROSITE" id="PS51195">
    <property type="entry name" value="Q_MOTIF"/>
    <property type="match status" value="1"/>
</dbReference>
<feature type="domain" description="DEAD-box RNA helicase Q" evidence="12">
    <location>
        <begin position="231"/>
        <end position="259"/>
    </location>
</feature>
<protein>
    <recommendedName>
        <fullName evidence="1">RNA helicase</fullName>
        <ecNumber evidence="1">3.6.4.13</ecNumber>
    </recommendedName>
</protein>
<keyword evidence="5 8" id="KW-0067">ATP-binding</keyword>
<dbReference type="InterPro" id="IPR011545">
    <property type="entry name" value="DEAD/DEAH_box_helicase_dom"/>
</dbReference>
<feature type="domain" description="Helicase C-terminal" evidence="11">
    <location>
        <begin position="477"/>
        <end position="625"/>
    </location>
</feature>
<dbReference type="Proteomes" id="UP000479000">
    <property type="component" value="Unassembled WGS sequence"/>
</dbReference>
<dbReference type="EMBL" id="CADCXU010016011">
    <property type="protein sequence ID" value="CAB0005216.1"/>
    <property type="molecule type" value="Genomic_DNA"/>
</dbReference>
<dbReference type="CDD" id="cd18787">
    <property type="entry name" value="SF2_C_DEAD"/>
    <property type="match status" value="1"/>
</dbReference>
<dbReference type="SMART" id="SM00490">
    <property type="entry name" value="HELICc"/>
    <property type="match status" value="1"/>
</dbReference>
<keyword evidence="3 8" id="KW-0378">Hydrolase</keyword>
<dbReference type="Gene3D" id="3.40.50.300">
    <property type="entry name" value="P-loop containing nucleotide triphosphate hydrolases"/>
    <property type="match status" value="2"/>
</dbReference>
<dbReference type="PROSITE" id="PS00039">
    <property type="entry name" value="DEAD_ATP_HELICASE"/>
    <property type="match status" value="1"/>
</dbReference>
<dbReference type="InterPro" id="IPR027417">
    <property type="entry name" value="P-loop_NTPase"/>
</dbReference>
<dbReference type="SUPFAM" id="SSF52540">
    <property type="entry name" value="P-loop containing nucleoside triphosphate hydrolases"/>
    <property type="match status" value="1"/>
</dbReference>
<reference evidence="13 14" key="1">
    <citation type="submission" date="2020-02" db="EMBL/GenBank/DDBJ databases">
        <authorList>
            <person name="Ferguson B K."/>
        </authorList>
    </citation>
    <scope>NUCLEOTIDE SEQUENCE [LARGE SCALE GENOMIC DNA]</scope>
</reference>
<comment type="similarity">
    <text evidence="8">Belongs to the DEAD box helicase family.</text>
</comment>
<keyword evidence="4 8" id="KW-0347">Helicase</keyword>
<sequence>MSYNRRPPSTSSFGQMSRTERAAAVPPPPSAAFSKQGYSTMTAITENALDATWGMPRRRAKTEDEYFEDDEEVNTLEYIPAPGSPGYVPPKNESDDEEDPLDAYMAQVENQVKKDTSKGAKKGVRVDIDDADVEESYFKYMEENPKAGLKPDEDEIEVEYDSDGNPIAPKKKKTIDPLPPIDHATMNYVEFQKDFYQIHDEIANLTNDNVTELRQTLGVNVSGFAPPRPVTSFGHFNFDEQLLKAIRKYDFTQPTPIQAQAVPAILQGRDVIGIAKTGTGKTAAYVWPMVIHVASRVSNQTKKDESSEGKTEADISAQGPFALVLAPTRELSQQIYVEVKKFGKSYGFSTVCAYGGGSKWEQTKALEQGADIVVGTPGRIIDLVRCKAMDLAGVTYLVLDEADRMFDLGFEPQVRSICDHVRPDRQCLLFSATFKKKIENLARDVTKNPVRILYGDYVGEANSDIDQKVIVMLQTNKLPWLLANLVEFQSRGSVLVFVNQKVHAEELKNQLNLKEIDCLLLHGDCDQIERNRVISTFKKKECDILVATDVASRGLDIPHVRTVVNFDAPREISTYTHRIGRTGRAGMKGDAVTLVTSADKEIAGHLVKNLESVGQNVPSELFELACTSSWFKKQRFKKGNFSGSSNVGGAGLGYTGTGPKAIMPKMASEKKTGEPKPTEAKPAEPKVAKSGPGQDRLAAIKSAFRAQYETQFTTATAENAEMMANVVQPKKRKRSRWDD</sequence>
<name>A0A6H5GN32_9HEMI</name>
<dbReference type="InterPro" id="IPR001650">
    <property type="entry name" value="Helicase_C-like"/>
</dbReference>
<evidence type="ECO:0000256" key="6">
    <source>
        <dbReference type="ARBA" id="ARBA00047984"/>
    </source>
</evidence>
<dbReference type="FunFam" id="3.40.50.300:FF:000079">
    <property type="entry name" value="probable ATP-dependent RNA helicase DDX17"/>
    <property type="match status" value="1"/>
</dbReference>
<dbReference type="InterPro" id="IPR014001">
    <property type="entry name" value="Helicase_ATP-bd"/>
</dbReference>
<dbReference type="GO" id="GO:0010468">
    <property type="term" value="P:regulation of gene expression"/>
    <property type="evidence" value="ECO:0007669"/>
    <property type="project" value="UniProtKB-ARBA"/>
</dbReference>
<dbReference type="InterPro" id="IPR000629">
    <property type="entry name" value="RNA-helicase_DEAD-box_CS"/>
</dbReference>
<keyword evidence="14" id="KW-1185">Reference proteome</keyword>
<dbReference type="PANTHER" id="PTHR47958">
    <property type="entry name" value="ATP-DEPENDENT RNA HELICASE DBP3"/>
    <property type="match status" value="1"/>
</dbReference>
<dbReference type="GO" id="GO:0005524">
    <property type="term" value="F:ATP binding"/>
    <property type="evidence" value="ECO:0007669"/>
    <property type="project" value="UniProtKB-KW"/>
</dbReference>
<dbReference type="GO" id="GO:0016787">
    <property type="term" value="F:hydrolase activity"/>
    <property type="evidence" value="ECO:0007669"/>
    <property type="project" value="UniProtKB-KW"/>
</dbReference>
<evidence type="ECO:0000313" key="14">
    <source>
        <dbReference type="Proteomes" id="UP000479000"/>
    </source>
</evidence>
<dbReference type="EC" id="3.6.4.13" evidence="1"/>
<feature type="compositionally biased region" description="Basic and acidic residues" evidence="9">
    <location>
        <begin position="668"/>
        <end position="687"/>
    </location>
</feature>
<dbReference type="OrthoDB" id="196131at2759"/>
<organism evidence="13 14">
    <name type="scientific">Nesidiocoris tenuis</name>
    <dbReference type="NCBI Taxonomy" id="355587"/>
    <lineage>
        <taxon>Eukaryota</taxon>
        <taxon>Metazoa</taxon>
        <taxon>Ecdysozoa</taxon>
        <taxon>Arthropoda</taxon>
        <taxon>Hexapoda</taxon>
        <taxon>Insecta</taxon>
        <taxon>Pterygota</taxon>
        <taxon>Neoptera</taxon>
        <taxon>Paraneoptera</taxon>
        <taxon>Hemiptera</taxon>
        <taxon>Heteroptera</taxon>
        <taxon>Panheteroptera</taxon>
        <taxon>Cimicomorpha</taxon>
        <taxon>Miridae</taxon>
        <taxon>Dicyphina</taxon>
        <taxon>Nesidiocoris</taxon>
    </lineage>
</organism>
<feature type="region of interest" description="Disordered" evidence="9">
    <location>
        <begin position="1"/>
        <end position="37"/>
    </location>
</feature>
<evidence type="ECO:0000259" key="12">
    <source>
        <dbReference type="PROSITE" id="PS51195"/>
    </source>
</evidence>
<evidence type="ECO:0000259" key="11">
    <source>
        <dbReference type="PROSITE" id="PS51194"/>
    </source>
</evidence>
<feature type="domain" description="Helicase ATP-binding" evidence="10">
    <location>
        <begin position="262"/>
        <end position="452"/>
    </location>
</feature>
<dbReference type="GO" id="GO:0003724">
    <property type="term" value="F:RNA helicase activity"/>
    <property type="evidence" value="ECO:0007669"/>
    <property type="project" value="UniProtKB-EC"/>
</dbReference>
<dbReference type="AlphaFoldDB" id="A0A6H5GN32"/>
<evidence type="ECO:0000256" key="1">
    <source>
        <dbReference type="ARBA" id="ARBA00012552"/>
    </source>
</evidence>
<feature type="short sequence motif" description="Q motif" evidence="7">
    <location>
        <begin position="231"/>
        <end position="259"/>
    </location>
</feature>
<feature type="region of interest" description="Disordered" evidence="9">
    <location>
        <begin position="77"/>
        <end position="98"/>
    </location>
</feature>
<gene>
    <name evidence="13" type="ORF">NTEN_LOCUS10693</name>
</gene>
<feature type="region of interest" description="Disordered" evidence="9">
    <location>
        <begin position="668"/>
        <end position="696"/>
    </location>
</feature>
<accession>A0A6H5GN32</accession>
<evidence type="ECO:0000256" key="7">
    <source>
        <dbReference type="PROSITE-ProRule" id="PRU00552"/>
    </source>
</evidence>
<dbReference type="SMART" id="SM00487">
    <property type="entry name" value="DEXDc"/>
    <property type="match status" value="1"/>
</dbReference>
<evidence type="ECO:0000256" key="3">
    <source>
        <dbReference type="ARBA" id="ARBA00022801"/>
    </source>
</evidence>
<evidence type="ECO:0000256" key="8">
    <source>
        <dbReference type="RuleBase" id="RU000492"/>
    </source>
</evidence>
<feature type="compositionally biased region" description="Polar residues" evidence="9">
    <location>
        <begin position="1"/>
        <end position="17"/>
    </location>
</feature>
<evidence type="ECO:0000256" key="5">
    <source>
        <dbReference type="ARBA" id="ARBA00022840"/>
    </source>
</evidence>
<dbReference type="InterPro" id="IPR014014">
    <property type="entry name" value="RNA_helicase_DEAD_Q_motif"/>
</dbReference>
<evidence type="ECO:0000313" key="13">
    <source>
        <dbReference type="EMBL" id="CAB0005216.1"/>
    </source>
</evidence>
<comment type="catalytic activity">
    <reaction evidence="6">
        <text>ATP + H2O = ADP + phosphate + H(+)</text>
        <dbReference type="Rhea" id="RHEA:13065"/>
        <dbReference type="ChEBI" id="CHEBI:15377"/>
        <dbReference type="ChEBI" id="CHEBI:15378"/>
        <dbReference type="ChEBI" id="CHEBI:30616"/>
        <dbReference type="ChEBI" id="CHEBI:43474"/>
        <dbReference type="ChEBI" id="CHEBI:456216"/>
        <dbReference type="EC" id="3.6.4.13"/>
    </reaction>
</comment>
<keyword evidence="2 8" id="KW-0547">Nucleotide-binding</keyword>
<evidence type="ECO:0000256" key="2">
    <source>
        <dbReference type="ARBA" id="ARBA00022741"/>
    </source>
</evidence>
<dbReference type="GO" id="GO:0003676">
    <property type="term" value="F:nucleic acid binding"/>
    <property type="evidence" value="ECO:0007669"/>
    <property type="project" value="InterPro"/>
</dbReference>